<protein>
    <recommendedName>
        <fullName evidence="1">DUF6598 domain-containing protein</fullName>
    </recommendedName>
</protein>
<keyword evidence="3" id="KW-1185">Reference proteome</keyword>
<evidence type="ECO:0000259" key="1">
    <source>
        <dbReference type="Pfam" id="PF20241"/>
    </source>
</evidence>
<comment type="caution">
    <text evidence="2">The sequence shown here is derived from an EMBL/GenBank/DDBJ whole genome shotgun (WGS) entry which is preliminary data.</text>
</comment>
<evidence type="ECO:0000313" key="3">
    <source>
        <dbReference type="Proteomes" id="UP001054889"/>
    </source>
</evidence>
<dbReference type="EMBL" id="BQKI01000005">
    <property type="protein sequence ID" value="GJM94735.1"/>
    <property type="molecule type" value="Genomic_DNA"/>
</dbReference>
<dbReference type="AlphaFoldDB" id="A0AAV5C9B6"/>
<dbReference type="Proteomes" id="UP001054889">
    <property type="component" value="Unassembled WGS sequence"/>
</dbReference>
<dbReference type="InterPro" id="IPR046533">
    <property type="entry name" value="DUF6598"/>
</dbReference>
<evidence type="ECO:0000313" key="2">
    <source>
        <dbReference type="EMBL" id="GJM94735.1"/>
    </source>
</evidence>
<organism evidence="2 3">
    <name type="scientific">Eleusine coracana subsp. coracana</name>
    <dbReference type="NCBI Taxonomy" id="191504"/>
    <lineage>
        <taxon>Eukaryota</taxon>
        <taxon>Viridiplantae</taxon>
        <taxon>Streptophyta</taxon>
        <taxon>Embryophyta</taxon>
        <taxon>Tracheophyta</taxon>
        <taxon>Spermatophyta</taxon>
        <taxon>Magnoliopsida</taxon>
        <taxon>Liliopsida</taxon>
        <taxon>Poales</taxon>
        <taxon>Poaceae</taxon>
        <taxon>PACMAD clade</taxon>
        <taxon>Chloridoideae</taxon>
        <taxon>Cynodonteae</taxon>
        <taxon>Eleusininae</taxon>
        <taxon>Eleusine</taxon>
    </lineage>
</organism>
<feature type="domain" description="DUF6598" evidence="1">
    <location>
        <begin position="25"/>
        <end position="252"/>
    </location>
</feature>
<accession>A0AAV5C9B6</accession>
<reference evidence="2" key="1">
    <citation type="journal article" date="2018" name="DNA Res.">
        <title>Multiple hybrid de novo genome assembly of finger millet, an orphan allotetraploid crop.</title>
        <authorList>
            <person name="Hatakeyama M."/>
            <person name="Aluri S."/>
            <person name="Balachadran M.T."/>
            <person name="Sivarajan S.R."/>
            <person name="Patrignani A."/>
            <person name="Gruter S."/>
            <person name="Poveda L."/>
            <person name="Shimizu-Inatsugi R."/>
            <person name="Baeten J."/>
            <person name="Francoijs K.J."/>
            <person name="Nataraja K.N."/>
            <person name="Reddy Y.A.N."/>
            <person name="Phadnis S."/>
            <person name="Ravikumar R.L."/>
            <person name="Schlapbach R."/>
            <person name="Sreeman S.M."/>
            <person name="Shimizu K.K."/>
        </authorList>
    </citation>
    <scope>NUCLEOTIDE SEQUENCE</scope>
</reference>
<dbReference type="PANTHER" id="PTHR33065:SF141">
    <property type="entry name" value="DUF6598 DOMAIN-CONTAINING PROTEIN"/>
    <property type="match status" value="1"/>
</dbReference>
<name>A0AAV5C9B6_ELECO</name>
<dbReference type="Pfam" id="PF20241">
    <property type="entry name" value="DUF6598"/>
    <property type="match status" value="1"/>
</dbReference>
<proteinExistence type="predicted"/>
<dbReference type="PANTHER" id="PTHR33065">
    <property type="entry name" value="OS07G0486400 PROTEIN"/>
    <property type="match status" value="1"/>
</dbReference>
<sequence>MMLSDPSSHCVLNGGTCLTHIPRSMWQIFSFKLSKIHLDCGSVLLYGYIAARDNLDPSLNYIINIGRDDAVVVQQGSLVEMTGPKRGIDFSCDILIEYDMRIKTGDREEDDLQLIDGVAVIDVLIISYKPVTKRIHGKYGAVDMNQMCLKRSVEATMEVTISEVQCSFYLCVSCFTSGLHEEIRLFDGEIGESRGLRRHVIAVQMGTSMDLKFKIGSGSNCSAEHCHSFNAASHGCSSQTINMKLASILVKVWSTLHKSMRSISS</sequence>
<reference evidence="2" key="2">
    <citation type="submission" date="2021-12" db="EMBL/GenBank/DDBJ databases">
        <title>Resequencing data analysis of finger millet.</title>
        <authorList>
            <person name="Hatakeyama M."/>
            <person name="Aluri S."/>
            <person name="Balachadran M.T."/>
            <person name="Sivarajan S.R."/>
            <person name="Poveda L."/>
            <person name="Shimizu-Inatsugi R."/>
            <person name="Schlapbach R."/>
            <person name="Sreeman S.M."/>
            <person name="Shimizu K.K."/>
        </authorList>
    </citation>
    <scope>NUCLEOTIDE SEQUENCE</scope>
</reference>
<gene>
    <name evidence="2" type="primary">ga11408</name>
    <name evidence="2" type="ORF">PR202_ga11408</name>
</gene>